<evidence type="ECO:0000313" key="16">
    <source>
        <dbReference type="Proteomes" id="UP000650467"/>
    </source>
</evidence>
<dbReference type="SUPFAM" id="SSF51246">
    <property type="entry name" value="Rudiment single hybrid motif"/>
    <property type="match status" value="1"/>
</dbReference>
<dbReference type="FunFam" id="2.40.50.100:FF:000003">
    <property type="entry name" value="Acetyl-CoA carboxylase biotin carboxyl carrier protein"/>
    <property type="match status" value="1"/>
</dbReference>
<accession>A0A835TJC9</accession>
<dbReference type="PROSITE" id="PS00867">
    <property type="entry name" value="CPSASE_2"/>
    <property type="match status" value="1"/>
</dbReference>
<dbReference type="InterPro" id="IPR011761">
    <property type="entry name" value="ATP-grasp"/>
</dbReference>
<dbReference type="PROSITE" id="PS50968">
    <property type="entry name" value="BIOTINYL_LIPOYL"/>
    <property type="match status" value="1"/>
</dbReference>
<dbReference type="SUPFAM" id="SSF56059">
    <property type="entry name" value="Glutathione synthetase ATP-binding domain-like"/>
    <property type="match status" value="1"/>
</dbReference>
<feature type="domain" description="Lipoyl-binding" evidence="12">
    <location>
        <begin position="715"/>
        <end position="788"/>
    </location>
</feature>
<dbReference type="InterPro" id="IPR050856">
    <property type="entry name" value="Biotin_carboxylase_complex"/>
</dbReference>
<evidence type="ECO:0000256" key="9">
    <source>
        <dbReference type="ARBA" id="ARBA00062371"/>
    </source>
</evidence>
<keyword evidence="3" id="KW-0436">Ligase</keyword>
<comment type="subcellular location">
    <subcellularLocation>
        <location evidence="2">Mitochondrion matrix</location>
    </subcellularLocation>
</comment>
<evidence type="ECO:0000256" key="8">
    <source>
        <dbReference type="ARBA" id="ARBA00023267"/>
    </source>
</evidence>
<protein>
    <submittedName>
        <fullName evidence="15">Uncharacterized protein</fullName>
    </submittedName>
</protein>
<dbReference type="SMART" id="SM00878">
    <property type="entry name" value="Biotin_carb_C"/>
    <property type="match status" value="1"/>
</dbReference>
<name>A0A835TJC9_CHLIN</name>
<evidence type="ECO:0000313" key="15">
    <source>
        <dbReference type="EMBL" id="KAG2439506.1"/>
    </source>
</evidence>
<dbReference type="Pfam" id="PF00289">
    <property type="entry name" value="Biotin_carb_N"/>
    <property type="match status" value="1"/>
</dbReference>
<evidence type="ECO:0000256" key="10">
    <source>
        <dbReference type="PROSITE-ProRule" id="PRU00409"/>
    </source>
</evidence>
<dbReference type="Gene3D" id="3.30.470.20">
    <property type="entry name" value="ATP-grasp fold, B domain"/>
    <property type="match status" value="1"/>
</dbReference>
<evidence type="ECO:0000256" key="3">
    <source>
        <dbReference type="ARBA" id="ARBA00022598"/>
    </source>
</evidence>
<gene>
    <name evidence="15" type="ORF">HXX76_004860</name>
</gene>
<keyword evidence="6" id="KW-0809">Transit peptide</keyword>
<keyword evidence="4 10" id="KW-0547">Nucleotide-binding</keyword>
<dbReference type="InterPro" id="IPR011764">
    <property type="entry name" value="Biotin_carboxylation_dom"/>
</dbReference>
<dbReference type="PANTHER" id="PTHR18866:SF33">
    <property type="entry name" value="METHYLCROTONOYL-COA CARBOXYLASE SUBUNIT ALPHA, MITOCHONDRIAL-RELATED"/>
    <property type="match status" value="1"/>
</dbReference>
<dbReference type="EMBL" id="JAEHOC010000008">
    <property type="protein sequence ID" value="KAG2439506.1"/>
    <property type="molecule type" value="Genomic_DNA"/>
</dbReference>
<dbReference type="InterPro" id="IPR011054">
    <property type="entry name" value="Rudment_hybrid_motif"/>
</dbReference>
<evidence type="ECO:0000256" key="7">
    <source>
        <dbReference type="ARBA" id="ARBA00023128"/>
    </source>
</evidence>
<dbReference type="SUPFAM" id="SSF52440">
    <property type="entry name" value="PreATP-grasp domain"/>
    <property type="match status" value="1"/>
</dbReference>
<evidence type="ECO:0000256" key="2">
    <source>
        <dbReference type="ARBA" id="ARBA00004305"/>
    </source>
</evidence>
<dbReference type="Pfam" id="PF02785">
    <property type="entry name" value="Biotin_carb_C"/>
    <property type="match status" value="1"/>
</dbReference>
<dbReference type="GO" id="GO:0004485">
    <property type="term" value="F:methylcrotonoyl-CoA carboxylase activity"/>
    <property type="evidence" value="ECO:0007669"/>
    <property type="project" value="TreeGrafter"/>
</dbReference>
<keyword evidence="16" id="KW-1185">Reference proteome</keyword>
<dbReference type="FunFam" id="3.30.1490.20:FF:000003">
    <property type="entry name" value="acetyl-CoA carboxylase isoform X1"/>
    <property type="match status" value="1"/>
</dbReference>
<proteinExistence type="predicted"/>
<feature type="compositionally biased region" description="Low complexity" evidence="11">
    <location>
        <begin position="506"/>
        <end position="515"/>
    </location>
</feature>
<dbReference type="CDD" id="cd06850">
    <property type="entry name" value="biotinyl_domain"/>
    <property type="match status" value="1"/>
</dbReference>
<dbReference type="GO" id="GO:0005524">
    <property type="term" value="F:ATP binding"/>
    <property type="evidence" value="ECO:0007669"/>
    <property type="project" value="UniProtKB-UniRule"/>
</dbReference>
<dbReference type="GO" id="GO:0005759">
    <property type="term" value="C:mitochondrial matrix"/>
    <property type="evidence" value="ECO:0007669"/>
    <property type="project" value="UniProtKB-SubCell"/>
</dbReference>
<dbReference type="AlphaFoldDB" id="A0A835TJC9"/>
<feature type="region of interest" description="Disordered" evidence="11">
    <location>
        <begin position="594"/>
        <end position="619"/>
    </location>
</feature>
<evidence type="ECO:0000259" key="12">
    <source>
        <dbReference type="PROSITE" id="PS50968"/>
    </source>
</evidence>
<dbReference type="GO" id="GO:0046872">
    <property type="term" value="F:metal ion binding"/>
    <property type="evidence" value="ECO:0007669"/>
    <property type="project" value="InterPro"/>
</dbReference>
<organism evidence="15 16">
    <name type="scientific">Chlamydomonas incerta</name>
    <dbReference type="NCBI Taxonomy" id="51695"/>
    <lineage>
        <taxon>Eukaryota</taxon>
        <taxon>Viridiplantae</taxon>
        <taxon>Chlorophyta</taxon>
        <taxon>core chlorophytes</taxon>
        <taxon>Chlorophyceae</taxon>
        <taxon>CS clade</taxon>
        <taxon>Chlamydomonadales</taxon>
        <taxon>Chlamydomonadaceae</taxon>
        <taxon>Chlamydomonas</taxon>
    </lineage>
</organism>
<feature type="compositionally biased region" description="Gly residues" evidence="11">
    <location>
        <begin position="516"/>
        <end position="529"/>
    </location>
</feature>
<dbReference type="InterPro" id="IPR011053">
    <property type="entry name" value="Single_hybrid_motif"/>
</dbReference>
<keyword evidence="7" id="KW-0496">Mitochondrion</keyword>
<dbReference type="FunFam" id="3.30.470.20:FF:000028">
    <property type="entry name" value="Methylcrotonoyl-CoA carboxylase subunit alpha, mitochondrial"/>
    <property type="match status" value="1"/>
</dbReference>
<sequence length="811" mass="83364">MVKKLLVANRGEIACRILSTARKLGVPTVAVFSEADRRAKHVELADESFCIGAAAARDSYLRGDAILDAARRSGADAIHPGYGFLSENAAFAEACAAAGLAFVGPPAAAIRAMGDKSRAKEIMQAAGVPVVPGYHGEDQSEDRLLAEAARVGFPLLVKAVSGGGGKGMKLAAGPADLREAIASARREALASFNDDRLLLERYVLRPRHVEVQVFADGHGGAVYLFDRDCSVQRRHQKIIEEAPAPGLPDEFHRLIGEAAVRAARAVGYRNAGTVEFIVDTDADAAAGQQQFYFMEMNTRLQVEHPVSEAITGQDFVEWQLRVAAGGRLPRSQAQLAAVGHSFEARIYAESPRNNFLPGAGTVRRWRTPASAETFTNAAVRVDSGVREGDTVGTFYDPMIAKLVTHGPDRATALAALVAALRQTQVAGLPTNIPFLLRLAAHPDFAAATRSELTTAFIARHRDALLAPQPVPDEVAALAAVSRHLLAVRRQAEAEAAQGLAARLGPWSSGSSSASSGGAGSGGGGGGGAGSWRLWHSHRRTYSLRHPEGGAGGAEAAGAELHLALTVLGGGEFMVERTSSSLEAAAEAAAAAKAAAAVAHGHHKQHSTHKPPASPSSPSATAAATATAATAAAATPAGLRVRGASLSPDGGRVVAEVNGRRLEAAVLGSAAEDSGGGGGGGGVPMEHTLDLWLSDGEHFHFTWPEPTWSRKAGAGGGTAGGSVASPMPGRVVAVMVAEGDAVSAGAPLVALEAMKMEHRVTAPRAGVVESVLAAPGLQVAQGQVLVVLRPEAKEAGAKEARPGPGAKAAGAA</sequence>
<dbReference type="InterPro" id="IPR016185">
    <property type="entry name" value="PreATP-grasp_dom_sf"/>
</dbReference>
<feature type="region of interest" description="Disordered" evidence="11">
    <location>
        <begin position="506"/>
        <end position="531"/>
    </location>
</feature>
<dbReference type="InterPro" id="IPR000089">
    <property type="entry name" value="Biotin_lipoyl"/>
</dbReference>
<dbReference type="Proteomes" id="UP000650467">
    <property type="component" value="Unassembled WGS sequence"/>
</dbReference>
<dbReference type="Pfam" id="PF02786">
    <property type="entry name" value="CPSase_L_D2"/>
    <property type="match status" value="1"/>
</dbReference>
<evidence type="ECO:0000259" key="13">
    <source>
        <dbReference type="PROSITE" id="PS50975"/>
    </source>
</evidence>
<dbReference type="InterPro" id="IPR005482">
    <property type="entry name" value="Biotin_COase_C"/>
</dbReference>
<evidence type="ECO:0000256" key="1">
    <source>
        <dbReference type="ARBA" id="ARBA00001953"/>
    </source>
</evidence>
<comment type="cofactor">
    <cofactor evidence="1">
        <name>biotin</name>
        <dbReference type="ChEBI" id="CHEBI:57586"/>
    </cofactor>
</comment>
<dbReference type="Pfam" id="PF00364">
    <property type="entry name" value="Biotin_lipoyl"/>
    <property type="match status" value="1"/>
</dbReference>
<dbReference type="OrthoDB" id="196847at2759"/>
<dbReference type="PROSITE" id="PS50975">
    <property type="entry name" value="ATP_GRASP"/>
    <property type="match status" value="1"/>
</dbReference>
<feature type="domain" description="ATP-grasp" evidence="13">
    <location>
        <begin position="120"/>
        <end position="324"/>
    </location>
</feature>
<evidence type="ECO:0000259" key="14">
    <source>
        <dbReference type="PROSITE" id="PS50979"/>
    </source>
</evidence>
<evidence type="ECO:0000256" key="4">
    <source>
        <dbReference type="ARBA" id="ARBA00022741"/>
    </source>
</evidence>
<dbReference type="FunFam" id="3.40.50.20:FF:000010">
    <property type="entry name" value="Propionyl-CoA carboxylase subunit alpha"/>
    <property type="match status" value="1"/>
</dbReference>
<feature type="domain" description="Biotin carboxylation" evidence="14">
    <location>
        <begin position="1"/>
        <end position="459"/>
    </location>
</feature>
<dbReference type="InterPro" id="IPR005479">
    <property type="entry name" value="CPAse_ATP-bd"/>
</dbReference>
<feature type="compositionally biased region" description="Basic residues" evidence="11">
    <location>
        <begin position="599"/>
        <end position="608"/>
    </location>
</feature>
<evidence type="ECO:0000256" key="6">
    <source>
        <dbReference type="ARBA" id="ARBA00022946"/>
    </source>
</evidence>
<reference evidence="15" key="1">
    <citation type="journal article" date="2020" name="bioRxiv">
        <title>Comparative genomics of Chlamydomonas.</title>
        <authorList>
            <person name="Craig R.J."/>
            <person name="Hasan A.R."/>
            <person name="Ness R.W."/>
            <person name="Keightley P.D."/>
        </authorList>
    </citation>
    <scope>NUCLEOTIDE SEQUENCE</scope>
    <source>
        <strain evidence="15">SAG 7.73</strain>
    </source>
</reference>
<comment type="subunit">
    <text evidence="9">Probably a heterodimer composed of biotin-containing alpha subunits and beta subunits.</text>
</comment>
<dbReference type="SUPFAM" id="SSF51230">
    <property type="entry name" value="Single hybrid motif"/>
    <property type="match status" value="1"/>
</dbReference>
<keyword evidence="5 10" id="KW-0067">ATP-binding</keyword>
<dbReference type="InterPro" id="IPR005481">
    <property type="entry name" value="BC-like_N"/>
</dbReference>
<dbReference type="Gene3D" id="2.40.50.100">
    <property type="match status" value="1"/>
</dbReference>
<evidence type="ECO:0000256" key="5">
    <source>
        <dbReference type="ARBA" id="ARBA00022840"/>
    </source>
</evidence>
<dbReference type="PROSITE" id="PS50979">
    <property type="entry name" value="BC"/>
    <property type="match status" value="1"/>
</dbReference>
<dbReference type="PANTHER" id="PTHR18866">
    <property type="entry name" value="CARBOXYLASE:PYRUVATE/ACETYL-COA/PROPIONYL-COA CARBOXYLASE"/>
    <property type="match status" value="1"/>
</dbReference>
<comment type="caution">
    <text evidence="15">The sequence shown here is derived from an EMBL/GenBank/DDBJ whole genome shotgun (WGS) entry which is preliminary data.</text>
</comment>
<keyword evidence="8" id="KW-0092">Biotin</keyword>
<evidence type="ECO:0000256" key="11">
    <source>
        <dbReference type="SAM" id="MobiDB-lite"/>
    </source>
</evidence>